<dbReference type="InterPro" id="IPR001478">
    <property type="entry name" value="PDZ"/>
</dbReference>
<dbReference type="GO" id="GO:0016020">
    <property type="term" value="C:membrane"/>
    <property type="evidence" value="ECO:0007669"/>
    <property type="project" value="UniProtKB-SubCell"/>
</dbReference>
<evidence type="ECO:0000259" key="12">
    <source>
        <dbReference type="PROSITE" id="PS50106"/>
    </source>
</evidence>
<evidence type="ECO:0000256" key="11">
    <source>
        <dbReference type="SAM" id="Phobius"/>
    </source>
</evidence>
<dbReference type="AlphaFoldDB" id="A0A4R1RSP8"/>
<comment type="cofactor">
    <cofactor evidence="1">
        <name>Zn(2+)</name>
        <dbReference type="ChEBI" id="CHEBI:29105"/>
    </cofactor>
</comment>
<evidence type="ECO:0000256" key="1">
    <source>
        <dbReference type="ARBA" id="ARBA00001947"/>
    </source>
</evidence>
<dbReference type="PROSITE" id="PS50106">
    <property type="entry name" value="PDZ"/>
    <property type="match status" value="1"/>
</dbReference>
<evidence type="ECO:0000313" key="14">
    <source>
        <dbReference type="Proteomes" id="UP000295008"/>
    </source>
</evidence>
<accession>A0A4R1RSP8</accession>
<keyword evidence="10 11" id="KW-0472">Membrane</keyword>
<evidence type="ECO:0000313" key="13">
    <source>
        <dbReference type="EMBL" id="TCL69414.1"/>
    </source>
</evidence>
<keyword evidence="6" id="KW-0378">Hydrolase</keyword>
<keyword evidence="14" id="KW-1185">Reference proteome</keyword>
<comment type="subcellular location">
    <subcellularLocation>
        <location evidence="2">Membrane</location>
        <topology evidence="2">Multi-pass membrane protein</topology>
    </subcellularLocation>
</comment>
<protein>
    <submittedName>
        <fullName evidence="13">Site-2 protease</fullName>
    </submittedName>
</protein>
<gene>
    <name evidence="13" type="ORF">EDC14_1012111</name>
</gene>
<dbReference type="EMBL" id="SLUN01000012">
    <property type="protein sequence ID" value="TCL69414.1"/>
    <property type="molecule type" value="Genomic_DNA"/>
</dbReference>
<comment type="similarity">
    <text evidence="3">Belongs to the peptidase M50B family.</text>
</comment>
<feature type="domain" description="PDZ" evidence="12">
    <location>
        <begin position="117"/>
        <end position="171"/>
    </location>
</feature>
<dbReference type="GO" id="GO:0006508">
    <property type="term" value="P:proteolysis"/>
    <property type="evidence" value="ECO:0007669"/>
    <property type="project" value="UniProtKB-KW"/>
</dbReference>
<keyword evidence="8 11" id="KW-1133">Transmembrane helix</keyword>
<dbReference type="InterPro" id="IPR008915">
    <property type="entry name" value="Peptidase_M50"/>
</dbReference>
<dbReference type="GO" id="GO:0004222">
    <property type="term" value="F:metalloendopeptidase activity"/>
    <property type="evidence" value="ECO:0007669"/>
    <property type="project" value="InterPro"/>
</dbReference>
<dbReference type="CDD" id="cd06163">
    <property type="entry name" value="S2P-M50_PDZ_RseP-like"/>
    <property type="match status" value="1"/>
</dbReference>
<dbReference type="SUPFAM" id="SSF50156">
    <property type="entry name" value="PDZ domain-like"/>
    <property type="match status" value="1"/>
</dbReference>
<keyword evidence="5 11" id="KW-0812">Transmembrane</keyword>
<dbReference type="Gene3D" id="2.30.42.10">
    <property type="match status" value="1"/>
</dbReference>
<evidence type="ECO:0000256" key="8">
    <source>
        <dbReference type="ARBA" id="ARBA00022989"/>
    </source>
</evidence>
<dbReference type="OrthoDB" id="9782003at2"/>
<feature type="transmembrane region" description="Helical" evidence="11">
    <location>
        <begin position="332"/>
        <end position="350"/>
    </location>
</feature>
<evidence type="ECO:0000256" key="5">
    <source>
        <dbReference type="ARBA" id="ARBA00022692"/>
    </source>
</evidence>
<evidence type="ECO:0000256" key="10">
    <source>
        <dbReference type="ARBA" id="ARBA00023136"/>
    </source>
</evidence>
<keyword evidence="7" id="KW-0862">Zinc</keyword>
<evidence type="ECO:0000256" key="3">
    <source>
        <dbReference type="ARBA" id="ARBA00007931"/>
    </source>
</evidence>
<comment type="caution">
    <text evidence="13">The sequence shown here is derived from an EMBL/GenBank/DDBJ whole genome shotgun (WGS) entry which is preliminary data.</text>
</comment>
<feature type="transmembrane region" description="Helical" evidence="11">
    <location>
        <begin position="103"/>
        <end position="128"/>
    </location>
</feature>
<dbReference type="Pfam" id="PF02163">
    <property type="entry name" value="Peptidase_M50"/>
    <property type="match status" value="1"/>
</dbReference>
<evidence type="ECO:0000256" key="2">
    <source>
        <dbReference type="ARBA" id="ARBA00004141"/>
    </source>
</evidence>
<keyword evidence="9" id="KW-0482">Metalloprotease</keyword>
<dbReference type="PANTHER" id="PTHR42837">
    <property type="entry name" value="REGULATOR OF SIGMA-E PROTEASE RSEP"/>
    <property type="match status" value="1"/>
</dbReference>
<evidence type="ECO:0000256" key="4">
    <source>
        <dbReference type="ARBA" id="ARBA00022670"/>
    </source>
</evidence>
<evidence type="ECO:0000256" key="9">
    <source>
        <dbReference type="ARBA" id="ARBA00023049"/>
    </source>
</evidence>
<dbReference type="InterPro" id="IPR036034">
    <property type="entry name" value="PDZ_sf"/>
</dbReference>
<evidence type="ECO:0000256" key="7">
    <source>
        <dbReference type="ARBA" id="ARBA00022833"/>
    </source>
</evidence>
<organism evidence="13 14">
    <name type="scientific">Hydrogenispora ethanolica</name>
    <dbReference type="NCBI Taxonomy" id="1082276"/>
    <lineage>
        <taxon>Bacteria</taxon>
        <taxon>Bacillati</taxon>
        <taxon>Bacillota</taxon>
        <taxon>Hydrogenispora</taxon>
    </lineage>
</organism>
<proteinExistence type="inferred from homology"/>
<dbReference type="SMART" id="SM00228">
    <property type="entry name" value="PDZ"/>
    <property type="match status" value="1"/>
</dbReference>
<name>A0A4R1RSP8_HYDET</name>
<keyword evidence="4 13" id="KW-0645">Protease</keyword>
<sequence length="363" mass="40483">MPYNIFNAAWIVILLLSILVVVHELGHFMTARFFGVKVHEFAVGFGPLIGKFTHRGIQYSFRWILLGGFCKIAGMDMEIEGGAGEEPVRKEESFQYQALWKKICIIAAGPIFNLILAIILLFVTSAFIGLPSKFNSFSSVVEQAIPGTPAFDAGIKPGDKIVAINDNPIKDWRDISKFVQQYGSQPLTIKILRNQELLVKQITPMRNPAGKGYFIGINAVPVYERASLGAAAKIAITYPGAFIQSYIQTFSLMFKGKVEGRFMGPIGMVAVVEQMMRIHPYNIMSFAIQISLFLFLFNLLPLPLPLLDGGWIVILLLERLFRKEFSAEQKAYAQMIGLVAVIVLGLWIAYGDVINSFRRFFGG</sequence>
<dbReference type="Proteomes" id="UP000295008">
    <property type="component" value="Unassembled WGS sequence"/>
</dbReference>
<feature type="transmembrane region" description="Helical" evidence="11">
    <location>
        <begin position="6"/>
        <end position="25"/>
    </location>
</feature>
<dbReference type="CDD" id="cd23081">
    <property type="entry name" value="cpPDZ_EcRseP-like"/>
    <property type="match status" value="1"/>
</dbReference>
<dbReference type="InterPro" id="IPR004387">
    <property type="entry name" value="Pept_M50_Zn"/>
</dbReference>
<evidence type="ECO:0000256" key="6">
    <source>
        <dbReference type="ARBA" id="ARBA00022801"/>
    </source>
</evidence>
<feature type="transmembrane region" description="Helical" evidence="11">
    <location>
        <begin position="302"/>
        <end position="320"/>
    </location>
</feature>
<dbReference type="Pfam" id="PF17820">
    <property type="entry name" value="PDZ_6"/>
    <property type="match status" value="1"/>
</dbReference>
<dbReference type="RefSeq" id="WP_132014427.1">
    <property type="nucleotide sequence ID" value="NZ_SLUN01000012.1"/>
</dbReference>
<reference evidence="13 14" key="1">
    <citation type="submission" date="2019-03" db="EMBL/GenBank/DDBJ databases">
        <title>Genomic Encyclopedia of Type Strains, Phase IV (KMG-IV): sequencing the most valuable type-strain genomes for metagenomic binning, comparative biology and taxonomic classification.</title>
        <authorList>
            <person name="Goeker M."/>
        </authorList>
    </citation>
    <scope>NUCLEOTIDE SEQUENCE [LARGE SCALE GENOMIC DNA]</scope>
    <source>
        <strain evidence="13 14">LX-B</strain>
    </source>
</reference>
<dbReference type="InterPro" id="IPR041489">
    <property type="entry name" value="PDZ_6"/>
</dbReference>
<dbReference type="PANTHER" id="PTHR42837:SF2">
    <property type="entry name" value="MEMBRANE METALLOPROTEASE ARASP2, CHLOROPLASTIC-RELATED"/>
    <property type="match status" value="1"/>
</dbReference>